<gene>
    <name evidence="12" type="ORF">CJ231_07280</name>
</gene>
<feature type="chain" id="PRO_5018129246" description="endo-1,4-beta-xylanase" evidence="10">
    <location>
        <begin position="20"/>
        <end position="444"/>
    </location>
</feature>
<comment type="catalytic activity">
    <reaction evidence="1">
        <text>Endohydrolysis of (1-&gt;4)-beta-D-xylosidic linkages in xylans.</text>
        <dbReference type="EC" id="3.2.1.8"/>
    </reaction>
</comment>
<evidence type="ECO:0000256" key="10">
    <source>
        <dbReference type="SAM" id="SignalP"/>
    </source>
</evidence>
<dbReference type="InterPro" id="IPR044846">
    <property type="entry name" value="GH10"/>
</dbReference>
<keyword evidence="4" id="KW-0858">Xylan degradation</keyword>
<protein>
    <recommendedName>
        <fullName evidence="3">endo-1,4-beta-xylanase</fullName>
        <ecNumber evidence="3">3.2.1.8</ecNumber>
    </recommendedName>
</protein>
<name>A0A2N6QQR1_9BACT</name>
<evidence type="ECO:0000313" key="13">
    <source>
        <dbReference type="Proteomes" id="UP000235564"/>
    </source>
</evidence>
<accession>A0A2N6QQR1</accession>
<dbReference type="InterPro" id="IPR001000">
    <property type="entry name" value="GH10_dom"/>
</dbReference>
<evidence type="ECO:0000256" key="2">
    <source>
        <dbReference type="ARBA" id="ARBA00007495"/>
    </source>
</evidence>
<evidence type="ECO:0000259" key="11">
    <source>
        <dbReference type="PROSITE" id="PS51760"/>
    </source>
</evidence>
<keyword evidence="12" id="KW-0808">Transferase</keyword>
<dbReference type="PANTHER" id="PTHR31490:SF88">
    <property type="entry name" value="BETA-XYLANASE"/>
    <property type="match status" value="1"/>
</dbReference>
<dbReference type="AlphaFoldDB" id="A0A2N6QQR1"/>
<keyword evidence="5 10" id="KW-0732">Signal</keyword>
<evidence type="ECO:0000256" key="9">
    <source>
        <dbReference type="ARBA" id="ARBA00023326"/>
    </source>
</evidence>
<dbReference type="PANTHER" id="PTHR31490">
    <property type="entry name" value="GLYCOSYL HYDROLASE"/>
    <property type="match status" value="1"/>
</dbReference>
<dbReference type="Pfam" id="PF00331">
    <property type="entry name" value="Glyco_hydro_10"/>
    <property type="match status" value="1"/>
</dbReference>
<dbReference type="GO" id="GO:0016740">
    <property type="term" value="F:transferase activity"/>
    <property type="evidence" value="ECO:0007669"/>
    <property type="project" value="UniProtKB-KW"/>
</dbReference>
<dbReference type="EMBL" id="PNGJ01000005">
    <property type="protein sequence ID" value="PMC24074.1"/>
    <property type="molecule type" value="Genomic_DNA"/>
</dbReference>
<dbReference type="RefSeq" id="WP_102697398.1">
    <property type="nucleotide sequence ID" value="NZ_PNGJ01000005.1"/>
</dbReference>
<evidence type="ECO:0000256" key="6">
    <source>
        <dbReference type="ARBA" id="ARBA00022801"/>
    </source>
</evidence>
<dbReference type="Gene3D" id="3.20.20.80">
    <property type="entry name" value="Glycosidases"/>
    <property type="match status" value="1"/>
</dbReference>
<dbReference type="PROSITE" id="PS51760">
    <property type="entry name" value="GH10_2"/>
    <property type="match status" value="1"/>
</dbReference>
<evidence type="ECO:0000313" key="12">
    <source>
        <dbReference type="EMBL" id="PMC24074.1"/>
    </source>
</evidence>
<comment type="similarity">
    <text evidence="2">Belongs to the glycosyl hydrolase 10 (cellulase F) family.</text>
</comment>
<dbReference type="EC" id="3.2.1.8" evidence="3"/>
<proteinExistence type="inferred from homology"/>
<feature type="signal peptide" evidence="10">
    <location>
        <begin position="1"/>
        <end position="19"/>
    </location>
</feature>
<evidence type="ECO:0000256" key="1">
    <source>
        <dbReference type="ARBA" id="ARBA00000681"/>
    </source>
</evidence>
<dbReference type="GO" id="GO:0031176">
    <property type="term" value="F:endo-1,4-beta-xylanase activity"/>
    <property type="evidence" value="ECO:0007669"/>
    <property type="project" value="UniProtKB-EC"/>
</dbReference>
<dbReference type="InterPro" id="IPR017853">
    <property type="entry name" value="GH"/>
</dbReference>
<organism evidence="12 13">
    <name type="scientific">Hoylesella buccalis</name>
    <dbReference type="NCBI Taxonomy" id="28127"/>
    <lineage>
        <taxon>Bacteria</taxon>
        <taxon>Pseudomonadati</taxon>
        <taxon>Bacteroidota</taxon>
        <taxon>Bacteroidia</taxon>
        <taxon>Bacteroidales</taxon>
        <taxon>Prevotellaceae</taxon>
        <taxon>Hoylesella</taxon>
    </lineage>
</organism>
<dbReference type="GO" id="GO:0045493">
    <property type="term" value="P:xylan catabolic process"/>
    <property type="evidence" value="ECO:0007669"/>
    <property type="project" value="UniProtKB-KW"/>
</dbReference>
<dbReference type="SUPFAM" id="SSF51445">
    <property type="entry name" value="(Trans)glycosidases"/>
    <property type="match status" value="1"/>
</dbReference>
<evidence type="ECO:0000256" key="5">
    <source>
        <dbReference type="ARBA" id="ARBA00022729"/>
    </source>
</evidence>
<sequence>MKHTILILIFCFIGCFAWAQVPHRKAADVRHVMADAYWDMWNDSLQEAIDHNIDRYRKADATIKLSDVKPGTIVRVEQQTHSFIFGGNIFVYGQLSTPEMNRKYEQTFGTLFNAATIPFYWKTLEPEQGKLRFEAGSPYVFRRPPTDPIVDFCQQKGIMTKGHAIIYGLRLHGHPVWVPESRDAMDSLFQAHIRTLALRYGDKVKLWDVVNEPIDQANRGLMPDDYTFKCFQWARHYFPSSVQLNINDVDLHSGVDLHRRYAELTRNLLYRGAKIDHIGIEMHIFDPLEAADIAQGKDPYISPVLLQDKLDCLKTTDLPIHVSEVTVCAPDTTENGKLVQAVIARNLYRFWFSYPTVEGITWWNVVDGGGASGEPSYSGIYDRHMNEKPVYAVLDNLINKEWKTSFTTRLGKDRTLTFRGFRGKYLLTWKDRQGKERHRELNLE</sequence>
<dbReference type="OrthoDB" id="9809277at2"/>
<evidence type="ECO:0000256" key="7">
    <source>
        <dbReference type="ARBA" id="ARBA00023277"/>
    </source>
</evidence>
<evidence type="ECO:0000256" key="4">
    <source>
        <dbReference type="ARBA" id="ARBA00022651"/>
    </source>
</evidence>
<evidence type="ECO:0000256" key="8">
    <source>
        <dbReference type="ARBA" id="ARBA00023295"/>
    </source>
</evidence>
<dbReference type="SMART" id="SM00633">
    <property type="entry name" value="Glyco_10"/>
    <property type="match status" value="1"/>
</dbReference>
<dbReference type="Proteomes" id="UP000235564">
    <property type="component" value="Unassembled WGS sequence"/>
</dbReference>
<comment type="caution">
    <text evidence="12">The sequence shown here is derived from an EMBL/GenBank/DDBJ whole genome shotgun (WGS) entry which is preliminary data.</text>
</comment>
<feature type="domain" description="GH10" evidence="11">
    <location>
        <begin position="94"/>
        <end position="397"/>
    </location>
</feature>
<reference evidence="12 13" key="1">
    <citation type="submission" date="2017-09" db="EMBL/GenBank/DDBJ databases">
        <title>Bacterial strain isolated from the female urinary microbiota.</title>
        <authorList>
            <person name="Thomas-White K."/>
            <person name="Kumar N."/>
            <person name="Forster S."/>
            <person name="Putonti C."/>
            <person name="Lawley T."/>
            <person name="Wolfe A.J."/>
        </authorList>
    </citation>
    <scope>NUCLEOTIDE SEQUENCE [LARGE SCALE GENOMIC DNA]</scope>
    <source>
        <strain evidence="12 13">UMB0536</strain>
    </source>
</reference>
<keyword evidence="6" id="KW-0378">Hydrolase</keyword>
<keyword evidence="8" id="KW-0326">Glycosidase</keyword>
<keyword evidence="7" id="KW-0119">Carbohydrate metabolism</keyword>
<keyword evidence="9" id="KW-0624">Polysaccharide degradation</keyword>
<evidence type="ECO:0000256" key="3">
    <source>
        <dbReference type="ARBA" id="ARBA00012590"/>
    </source>
</evidence>